<protein>
    <recommendedName>
        <fullName evidence="1">Clr5 domain-containing protein</fullName>
    </recommendedName>
</protein>
<evidence type="ECO:0000259" key="1">
    <source>
        <dbReference type="Pfam" id="PF14420"/>
    </source>
</evidence>
<dbReference type="EMBL" id="JAABOE010000099">
    <property type="protein sequence ID" value="KAF3166467.1"/>
    <property type="molecule type" value="Genomic_DNA"/>
</dbReference>
<evidence type="ECO:0000313" key="3">
    <source>
        <dbReference type="Proteomes" id="UP000479691"/>
    </source>
</evidence>
<name>A0A7C8PPB0_ORBOL</name>
<proteinExistence type="predicted"/>
<evidence type="ECO:0000313" key="2">
    <source>
        <dbReference type="EMBL" id="KAF3166467.1"/>
    </source>
</evidence>
<accession>A0A7C8PPB0</accession>
<reference evidence="2 3" key="1">
    <citation type="submission" date="2019-06" db="EMBL/GenBank/DDBJ databases">
        <authorList>
            <person name="Palmer J.M."/>
        </authorList>
    </citation>
    <scope>NUCLEOTIDE SEQUENCE [LARGE SCALE GENOMIC DNA]</scope>
    <source>
        <strain evidence="2 3">TWF788</strain>
    </source>
</reference>
<dbReference type="InterPro" id="IPR025676">
    <property type="entry name" value="Clr5_dom"/>
</dbReference>
<organism evidence="2 3">
    <name type="scientific">Orbilia oligospora</name>
    <name type="common">Nematode-trapping fungus</name>
    <name type="synonym">Arthrobotrys oligospora</name>
    <dbReference type="NCBI Taxonomy" id="2813651"/>
    <lineage>
        <taxon>Eukaryota</taxon>
        <taxon>Fungi</taxon>
        <taxon>Dikarya</taxon>
        <taxon>Ascomycota</taxon>
        <taxon>Pezizomycotina</taxon>
        <taxon>Orbiliomycetes</taxon>
        <taxon>Orbiliales</taxon>
        <taxon>Orbiliaceae</taxon>
        <taxon>Orbilia</taxon>
    </lineage>
</organism>
<dbReference type="AlphaFoldDB" id="A0A7C8PPB0"/>
<feature type="domain" description="Clr5" evidence="1">
    <location>
        <begin position="14"/>
        <end position="54"/>
    </location>
</feature>
<dbReference type="Pfam" id="PF14420">
    <property type="entry name" value="Clr5"/>
    <property type="match status" value="1"/>
</dbReference>
<gene>
    <name evidence="2" type="ORF">TWF788_011632</name>
</gene>
<sequence length="253" mass="29455">MATVATKRRAKPCKELEAIKGEIIYRYCHEDWSMEKVRDEFNRQYNLNATKSQYIGLLSRANVRKRLTGAEWREVNRQLQSRTASGKSRSEIKLSRSSGALISQKQIKRARRRHVSSTEEIFLKHEGCSLLSDEMDVNYPVDVMTPDKEESLILFIKPKISLRIRDRLLIFQVDNLLAQAFRQLVTLHDTPFQLSSARSHPLLVQLRVLIYRLSNNLVEFGEVWDILDASDRLGYRQIMKEILTLQTASIQTY</sequence>
<comment type="caution">
    <text evidence="2">The sequence shown here is derived from an EMBL/GenBank/DDBJ whole genome shotgun (WGS) entry which is preliminary data.</text>
</comment>
<dbReference type="Proteomes" id="UP000479691">
    <property type="component" value="Unassembled WGS sequence"/>
</dbReference>